<feature type="domain" description="Mur ligase central" evidence="12">
    <location>
        <begin position="126"/>
        <end position="306"/>
    </location>
</feature>
<protein>
    <recommendedName>
        <fullName evidence="10">UDP-N-acetylmuramoyl-tripeptide--D-alanyl-D-alanine ligase</fullName>
        <ecNumber evidence="10">6.3.2.10</ecNumber>
    </recommendedName>
</protein>
<keyword evidence="1" id="KW-0963">Cytoplasm</keyword>
<dbReference type="Gene3D" id="3.40.1190.10">
    <property type="entry name" value="Mur-like, catalytic domain"/>
    <property type="match status" value="1"/>
</dbReference>
<dbReference type="EC" id="6.3.2.10" evidence="10"/>
<dbReference type="GO" id="GO:0005737">
    <property type="term" value="C:cytoplasm"/>
    <property type="evidence" value="ECO:0007669"/>
    <property type="project" value="UniProtKB-SubCell"/>
</dbReference>
<dbReference type="AlphaFoldDB" id="A0A2K9NM43"/>
<keyword evidence="8 10" id="KW-0131">Cell cycle</keyword>
<evidence type="ECO:0000256" key="8">
    <source>
        <dbReference type="ARBA" id="ARBA00023306"/>
    </source>
</evidence>
<evidence type="ECO:0000256" key="7">
    <source>
        <dbReference type="ARBA" id="ARBA00022984"/>
    </source>
</evidence>
<dbReference type="RefSeq" id="WP_102241876.1">
    <property type="nucleotide sequence ID" value="NZ_CP025704.1"/>
</dbReference>
<dbReference type="GO" id="GO:0047480">
    <property type="term" value="F:UDP-N-acetylmuramoyl-tripeptide-D-alanyl-D-alanine ligase activity"/>
    <property type="evidence" value="ECO:0007669"/>
    <property type="project" value="UniProtKB-EC"/>
</dbReference>
<evidence type="ECO:0000259" key="12">
    <source>
        <dbReference type="Pfam" id="PF08245"/>
    </source>
</evidence>
<dbReference type="InterPro" id="IPR005863">
    <property type="entry name" value="UDP-N-AcMur_synth"/>
</dbReference>
<evidence type="ECO:0000256" key="9">
    <source>
        <dbReference type="ARBA" id="ARBA00023316"/>
    </source>
</evidence>
<dbReference type="OrthoDB" id="5288039at2"/>
<dbReference type="NCBIfam" id="TIGR01143">
    <property type="entry name" value="murF"/>
    <property type="match status" value="1"/>
</dbReference>
<dbReference type="EMBL" id="CP025704">
    <property type="protein sequence ID" value="AUN96581.1"/>
    <property type="molecule type" value="Genomic_DNA"/>
</dbReference>
<comment type="pathway">
    <text evidence="10">Cell wall biogenesis; peptidoglycan biosynthesis.</text>
</comment>
<dbReference type="GO" id="GO:0008360">
    <property type="term" value="P:regulation of cell shape"/>
    <property type="evidence" value="ECO:0007669"/>
    <property type="project" value="UniProtKB-KW"/>
</dbReference>
<organism evidence="13 14">
    <name type="scientific">Bacteriovorax stolpii</name>
    <name type="common">Bdellovibrio stolpii</name>
    <dbReference type="NCBI Taxonomy" id="960"/>
    <lineage>
        <taxon>Bacteria</taxon>
        <taxon>Pseudomonadati</taxon>
        <taxon>Bdellovibrionota</taxon>
        <taxon>Bacteriovoracia</taxon>
        <taxon>Bacteriovoracales</taxon>
        <taxon>Bacteriovoracaceae</taxon>
        <taxon>Bacteriovorax</taxon>
    </lineage>
</organism>
<comment type="catalytic activity">
    <reaction evidence="10">
        <text>D-alanyl-D-alanine + UDP-N-acetyl-alpha-D-muramoyl-L-alanyl-gamma-D-glutamyl-meso-2,6-diaminopimelate + ATP = UDP-N-acetyl-alpha-D-muramoyl-L-alanyl-gamma-D-glutamyl-meso-2,6-diaminopimeloyl-D-alanyl-D-alanine + ADP + phosphate + H(+)</text>
        <dbReference type="Rhea" id="RHEA:28374"/>
        <dbReference type="ChEBI" id="CHEBI:15378"/>
        <dbReference type="ChEBI" id="CHEBI:30616"/>
        <dbReference type="ChEBI" id="CHEBI:43474"/>
        <dbReference type="ChEBI" id="CHEBI:57822"/>
        <dbReference type="ChEBI" id="CHEBI:61386"/>
        <dbReference type="ChEBI" id="CHEBI:83905"/>
        <dbReference type="ChEBI" id="CHEBI:456216"/>
        <dbReference type="EC" id="6.3.2.10"/>
    </reaction>
</comment>
<dbReference type="UniPathway" id="UPA00219"/>
<keyword evidence="4" id="KW-0547">Nucleotide-binding</keyword>
<evidence type="ECO:0000256" key="1">
    <source>
        <dbReference type="ARBA" id="ARBA00022490"/>
    </source>
</evidence>
<keyword evidence="5" id="KW-0067">ATP-binding</keyword>
<dbReference type="GO" id="GO:0008766">
    <property type="term" value="F:UDP-N-acetylmuramoylalanyl-D-glutamyl-2,6-diaminopimelate-D-alanyl-D-alanine ligase activity"/>
    <property type="evidence" value="ECO:0007669"/>
    <property type="project" value="RHEA"/>
</dbReference>
<evidence type="ECO:0000256" key="2">
    <source>
        <dbReference type="ARBA" id="ARBA00022598"/>
    </source>
</evidence>
<keyword evidence="3 10" id="KW-0132">Cell division</keyword>
<evidence type="ECO:0000259" key="11">
    <source>
        <dbReference type="Pfam" id="PF02875"/>
    </source>
</evidence>
<accession>A0A2K9NM43</accession>
<keyword evidence="9 10" id="KW-0961">Cell wall biogenesis/degradation</keyword>
<dbReference type="KEGG" id="bsto:C0V70_00365"/>
<sequence length="467" mass="52937">MVSSKLLFKLKSVKTMTSAFDHKGREFELKINTDSRSFQAGETFVALVGENFDAFNYLESVLSLDAKVVVFNSTKEREELVPMLAAFYPKTLFITVTDTLLFIQELARLHIEGWRKADKDRKIIGVTGSNGKTTHKEMIYFLLNSIFPGKVLATKGNLNNHIGVPLTVFRLNKKHKVAIIEMGMNHAGEIKVLCDIAKPEHGMITNIGAAHIEFLKTMEAIFKEKGTLYDSVVKNAKGKGSFVVNADDPYLAKLKKSKGLVTYGEKNGDIKINIDGDEISFNIDKKNVWINNKNIFEHHNLKNLAGTTIFAMSLFPKKIKELTLAASNYEQPNMNRSQWVDNIFLDAYNANPSSMRVSLDSFVTVMKNKGVSLDDCYFVLGDMNELGDHAPQMHKEIAEHVKSLGIKNVTFIGRYREFYLNGYPDPVSHYHTKEEFFSEWKDVRKKYKFVFVKASRSLQLETLMGIV</sequence>
<dbReference type="PANTHER" id="PTHR43024:SF1">
    <property type="entry name" value="UDP-N-ACETYLMURAMOYL-TRIPEPTIDE--D-ALANYL-D-ALANINE LIGASE"/>
    <property type="match status" value="1"/>
</dbReference>
<dbReference type="GO" id="GO:0009252">
    <property type="term" value="P:peptidoglycan biosynthetic process"/>
    <property type="evidence" value="ECO:0007669"/>
    <property type="project" value="UniProtKB-UniPathway"/>
</dbReference>
<comment type="subcellular location">
    <subcellularLocation>
        <location evidence="10">Cytoplasm</location>
    </subcellularLocation>
</comment>
<keyword evidence="7 10" id="KW-0573">Peptidoglycan synthesis</keyword>
<comment type="function">
    <text evidence="10">Involved in cell wall formation. Catalyzes the final step in the synthesis of UDP-N-acetylmuramoyl-pentapeptide, the precursor of murein.</text>
</comment>
<dbReference type="GO" id="GO:0071555">
    <property type="term" value="P:cell wall organization"/>
    <property type="evidence" value="ECO:0007669"/>
    <property type="project" value="UniProtKB-KW"/>
</dbReference>
<dbReference type="InterPro" id="IPR004101">
    <property type="entry name" value="Mur_ligase_C"/>
</dbReference>
<evidence type="ECO:0000313" key="13">
    <source>
        <dbReference type="EMBL" id="AUN96581.1"/>
    </source>
</evidence>
<evidence type="ECO:0000256" key="5">
    <source>
        <dbReference type="ARBA" id="ARBA00022840"/>
    </source>
</evidence>
<proteinExistence type="predicted"/>
<evidence type="ECO:0000313" key="14">
    <source>
        <dbReference type="Proteomes" id="UP000235584"/>
    </source>
</evidence>
<dbReference type="InterPro" id="IPR051046">
    <property type="entry name" value="MurCDEF_CellWall_CoF430Synth"/>
</dbReference>
<dbReference type="GO" id="GO:0051301">
    <property type="term" value="P:cell division"/>
    <property type="evidence" value="ECO:0007669"/>
    <property type="project" value="UniProtKB-KW"/>
</dbReference>
<dbReference type="Pfam" id="PF02875">
    <property type="entry name" value="Mur_ligase_C"/>
    <property type="match status" value="1"/>
</dbReference>
<dbReference type="Gene3D" id="3.90.190.20">
    <property type="entry name" value="Mur ligase, C-terminal domain"/>
    <property type="match status" value="1"/>
</dbReference>
<reference evidence="13 14" key="1">
    <citation type="submission" date="2018-01" db="EMBL/GenBank/DDBJ databases">
        <title>Complete genome sequence of Bacteriovorax stolpii DSM12778.</title>
        <authorList>
            <person name="Tang B."/>
            <person name="Chang J."/>
        </authorList>
    </citation>
    <scope>NUCLEOTIDE SEQUENCE [LARGE SCALE GENOMIC DNA]</scope>
    <source>
        <strain evidence="13 14">DSM 12778</strain>
    </source>
</reference>
<dbReference type="SUPFAM" id="SSF53623">
    <property type="entry name" value="MurD-like peptide ligases, catalytic domain"/>
    <property type="match status" value="1"/>
</dbReference>
<evidence type="ECO:0000256" key="4">
    <source>
        <dbReference type="ARBA" id="ARBA00022741"/>
    </source>
</evidence>
<name>A0A2K9NM43_BACTC</name>
<dbReference type="Gene3D" id="3.40.1390.10">
    <property type="entry name" value="MurE/MurF, N-terminal domain"/>
    <property type="match status" value="1"/>
</dbReference>
<dbReference type="Proteomes" id="UP000235584">
    <property type="component" value="Chromosome"/>
</dbReference>
<dbReference type="InterPro" id="IPR036565">
    <property type="entry name" value="Mur-like_cat_sf"/>
</dbReference>
<dbReference type="SUPFAM" id="SSF53244">
    <property type="entry name" value="MurD-like peptide ligases, peptide-binding domain"/>
    <property type="match status" value="1"/>
</dbReference>
<evidence type="ECO:0000256" key="6">
    <source>
        <dbReference type="ARBA" id="ARBA00022960"/>
    </source>
</evidence>
<gene>
    <name evidence="13" type="ORF">C0V70_00365</name>
</gene>
<evidence type="ECO:0000256" key="10">
    <source>
        <dbReference type="RuleBase" id="RU004136"/>
    </source>
</evidence>
<dbReference type="Pfam" id="PF08245">
    <property type="entry name" value="Mur_ligase_M"/>
    <property type="match status" value="1"/>
</dbReference>
<dbReference type="PANTHER" id="PTHR43024">
    <property type="entry name" value="UDP-N-ACETYLMURAMOYL-TRIPEPTIDE--D-ALANYL-D-ALANINE LIGASE"/>
    <property type="match status" value="1"/>
</dbReference>
<dbReference type="SUPFAM" id="SSF63418">
    <property type="entry name" value="MurE/MurF N-terminal domain"/>
    <property type="match status" value="1"/>
</dbReference>
<feature type="domain" description="Mur ligase C-terminal" evidence="11">
    <location>
        <begin position="336"/>
        <end position="454"/>
    </location>
</feature>
<dbReference type="InterPro" id="IPR035911">
    <property type="entry name" value="MurE/MurF_N"/>
</dbReference>
<dbReference type="InterPro" id="IPR036615">
    <property type="entry name" value="Mur_ligase_C_dom_sf"/>
</dbReference>
<keyword evidence="14" id="KW-1185">Reference proteome</keyword>
<evidence type="ECO:0000256" key="3">
    <source>
        <dbReference type="ARBA" id="ARBA00022618"/>
    </source>
</evidence>
<dbReference type="GO" id="GO:0005524">
    <property type="term" value="F:ATP binding"/>
    <property type="evidence" value="ECO:0007669"/>
    <property type="project" value="UniProtKB-KW"/>
</dbReference>
<keyword evidence="2" id="KW-0436">Ligase</keyword>
<dbReference type="InterPro" id="IPR013221">
    <property type="entry name" value="Mur_ligase_cen"/>
</dbReference>
<keyword evidence="6 10" id="KW-0133">Cell shape</keyword>